<dbReference type="RefSeq" id="WP_189580965.1">
    <property type="nucleotide sequence ID" value="NZ_BMYV01000001.1"/>
</dbReference>
<keyword evidence="3" id="KW-1185">Reference proteome</keyword>
<keyword evidence="1" id="KW-1133">Transmembrane helix</keyword>
<dbReference type="InterPro" id="IPR007462">
    <property type="entry name" value="COV1-like"/>
</dbReference>
<feature type="transmembrane region" description="Helical" evidence="1">
    <location>
        <begin position="73"/>
        <end position="97"/>
    </location>
</feature>
<sequence>MKPTAQEKREERKRHRHARPKFSLLKWARNRFFTGVIVAIPIVATLLVVSWIVQKVDQNVFRIVPDSLNPETYLGFAIPGLGLIISVVVLFVLGIIASNFIGKSLIKSGEGLLDRVPVVSPVYNALKQIVQTVAAQKDRAFRDVCLIEYPKKDVWAIGFVTADLGGKPKEALGDGMVCVFVPTTPNPTSGFLLFLHKDNIRILDMTPEEGAKMIISGGMVSGEQNEILDAGGGLEINTIPSAESPKPSL</sequence>
<feature type="transmembrane region" description="Helical" evidence="1">
    <location>
        <begin position="32"/>
        <end position="53"/>
    </location>
</feature>
<comment type="caution">
    <text evidence="2">The sequence shown here is derived from an EMBL/GenBank/DDBJ whole genome shotgun (WGS) entry which is preliminary data.</text>
</comment>
<evidence type="ECO:0000313" key="3">
    <source>
        <dbReference type="Proteomes" id="UP000600865"/>
    </source>
</evidence>
<reference evidence="2 3" key="1">
    <citation type="journal article" date="2014" name="Int. J. Syst. Evol. Microbiol.">
        <title>Complete genome sequence of Corynebacterium casei LMG S-19264T (=DSM 44701T), isolated from a smear-ripened cheese.</title>
        <authorList>
            <consortium name="US DOE Joint Genome Institute (JGI-PGF)"/>
            <person name="Walter F."/>
            <person name="Albersmeier A."/>
            <person name="Kalinowski J."/>
            <person name="Ruckert C."/>
        </authorList>
    </citation>
    <scope>NUCLEOTIDE SEQUENCE [LARGE SCALE GENOMIC DNA]</scope>
    <source>
        <strain evidence="2 3">KCTC 23968</strain>
    </source>
</reference>
<dbReference type="AlphaFoldDB" id="A0A918KDX2"/>
<name>A0A918KDX2_9PROT</name>
<protein>
    <submittedName>
        <fullName evidence="2">Membrane protein</fullName>
    </submittedName>
</protein>
<keyword evidence="1" id="KW-0472">Membrane</keyword>
<evidence type="ECO:0000313" key="2">
    <source>
        <dbReference type="EMBL" id="GGX58862.1"/>
    </source>
</evidence>
<proteinExistence type="predicted"/>
<organism evidence="2 3">
    <name type="scientific">Litorimonas cladophorae</name>
    <dbReference type="NCBI Taxonomy" id="1220491"/>
    <lineage>
        <taxon>Bacteria</taxon>
        <taxon>Pseudomonadati</taxon>
        <taxon>Pseudomonadota</taxon>
        <taxon>Alphaproteobacteria</taxon>
        <taxon>Maricaulales</taxon>
        <taxon>Robiginitomaculaceae</taxon>
    </lineage>
</organism>
<gene>
    <name evidence="2" type="ORF">GCM10011309_05360</name>
</gene>
<dbReference type="Pfam" id="PF04367">
    <property type="entry name" value="DUF502"/>
    <property type="match status" value="1"/>
</dbReference>
<dbReference type="Proteomes" id="UP000600865">
    <property type="component" value="Unassembled WGS sequence"/>
</dbReference>
<dbReference type="PANTHER" id="PTHR31876:SF26">
    <property type="entry name" value="PROTEIN LIKE COV 2"/>
    <property type="match status" value="1"/>
</dbReference>
<evidence type="ECO:0000256" key="1">
    <source>
        <dbReference type="SAM" id="Phobius"/>
    </source>
</evidence>
<dbReference type="PANTHER" id="PTHR31876">
    <property type="entry name" value="COV-LIKE PROTEIN 1"/>
    <property type="match status" value="1"/>
</dbReference>
<dbReference type="EMBL" id="BMYV01000001">
    <property type="protein sequence ID" value="GGX58862.1"/>
    <property type="molecule type" value="Genomic_DNA"/>
</dbReference>
<keyword evidence="1" id="KW-0812">Transmembrane</keyword>
<accession>A0A918KDX2</accession>